<evidence type="ECO:0000256" key="8">
    <source>
        <dbReference type="ARBA" id="ARBA00022824"/>
    </source>
</evidence>
<evidence type="ECO:0000256" key="9">
    <source>
        <dbReference type="ARBA" id="ARBA00023034"/>
    </source>
</evidence>
<evidence type="ECO:0000256" key="17">
    <source>
        <dbReference type="ARBA" id="ARBA00047273"/>
    </source>
</evidence>
<comment type="similarity">
    <text evidence="14">Belongs to the glycosyltransferase 68 family.</text>
</comment>
<evidence type="ECO:0000313" key="21">
    <source>
        <dbReference type="Proteomes" id="UP001431783"/>
    </source>
</evidence>
<name>A0AAW1V8E4_9CUCU</name>
<dbReference type="PANTHER" id="PTHR13398:SF0">
    <property type="entry name" value="GDP-FUCOSE PROTEIN O-FUCOSYLTRANSFERASE 2"/>
    <property type="match status" value="1"/>
</dbReference>
<evidence type="ECO:0000256" key="6">
    <source>
        <dbReference type="ARBA" id="ARBA00022679"/>
    </source>
</evidence>
<dbReference type="PANTHER" id="PTHR13398">
    <property type="entry name" value="GDP-FUCOSE PROTEIN O-FUCOSYLTRANSFERASE 2"/>
    <property type="match status" value="1"/>
</dbReference>
<dbReference type="CDD" id="cd11298">
    <property type="entry name" value="O-FucT-2"/>
    <property type="match status" value="1"/>
</dbReference>
<comment type="catalytic activity">
    <reaction evidence="18">
        <text>L-seryl-[protein] + GDP-beta-L-fucose = 3-O-(alpha-L-fucosyl)-L-seryl-[protein] + GDP + H(+)</text>
        <dbReference type="Rhea" id="RHEA:63644"/>
        <dbReference type="Rhea" id="RHEA-COMP:9863"/>
        <dbReference type="Rhea" id="RHEA-COMP:17914"/>
        <dbReference type="ChEBI" id="CHEBI:15378"/>
        <dbReference type="ChEBI" id="CHEBI:29999"/>
        <dbReference type="ChEBI" id="CHEBI:57273"/>
        <dbReference type="ChEBI" id="CHEBI:58189"/>
        <dbReference type="ChEBI" id="CHEBI:189632"/>
        <dbReference type="EC" id="2.4.1.221"/>
    </reaction>
    <physiologicalReaction direction="left-to-right" evidence="18">
        <dbReference type="Rhea" id="RHEA:63645"/>
    </physiologicalReaction>
</comment>
<dbReference type="EC" id="2.4.1.221" evidence="4"/>
<evidence type="ECO:0000256" key="12">
    <source>
        <dbReference type="ARBA" id="ARBA00023253"/>
    </source>
</evidence>
<keyword evidence="6" id="KW-0808">Transferase</keyword>
<dbReference type="GO" id="GO:0005794">
    <property type="term" value="C:Golgi apparatus"/>
    <property type="evidence" value="ECO:0007669"/>
    <property type="project" value="UniProtKB-SubCell"/>
</dbReference>
<evidence type="ECO:0000256" key="7">
    <source>
        <dbReference type="ARBA" id="ARBA00022729"/>
    </source>
</evidence>
<evidence type="ECO:0000256" key="13">
    <source>
        <dbReference type="ARBA" id="ARBA00023277"/>
    </source>
</evidence>
<keyword evidence="9" id="KW-0333">Golgi apparatus</keyword>
<dbReference type="InterPro" id="IPR045130">
    <property type="entry name" value="OFUT2-like"/>
</dbReference>
<evidence type="ECO:0000256" key="5">
    <source>
        <dbReference type="ARBA" id="ARBA00022676"/>
    </source>
</evidence>
<feature type="signal peptide" evidence="19">
    <location>
        <begin position="1"/>
        <end position="20"/>
    </location>
</feature>
<gene>
    <name evidence="20" type="ORF">WA026_013303</name>
</gene>
<proteinExistence type="inferred from homology"/>
<evidence type="ECO:0000256" key="4">
    <source>
        <dbReference type="ARBA" id="ARBA00012196"/>
    </source>
</evidence>
<sequence length="427" mass="49581">MRFFEYAIFVLAVLIQCGKSYGSQDAGGVCFKDGQCPGKESPNRYIFFEINPSEGFNLRRDVYRRFAVLAQQLAASDNPKLKNFKLVLAPWSHLYHWTYSYKAEMIPWSYFFDIPSLKSFSPVIEMHEFFQEQSNGLHEILIDEVYVMQNWEEMMTTGYFVNKWQVVECEEEDEISYFYYTNVTSNNVKCLKFHGPSTYLTELLLKSRANTILFTHAEVALHPTFGDSLYWACRRSIRYNKDLVAVATYFRNSQLASTNKADNIVVPERWQDEKPKNDAIGGPYLAVHMRRRDFFIGRPKELPTIESVAGQIAHYLQKFGLSVVFLATDAEDEDVAALKHYLPKNVYLSRFIPEKRFVDHYKDGGTAIVDQMICSHARFFIGTAESTFTFRIFEDREILGFPSENTFNVLCVDESNCKKPSVWKIVY</sequence>
<evidence type="ECO:0000313" key="20">
    <source>
        <dbReference type="EMBL" id="KAK9890965.1"/>
    </source>
</evidence>
<organism evidence="20 21">
    <name type="scientific">Henosepilachna vigintioctopunctata</name>
    <dbReference type="NCBI Taxonomy" id="420089"/>
    <lineage>
        <taxon>Eukaryota</taxon>
        <taxon>Metazoa</taxon>
        <taxon>Ecdysozoa</taxon>
        <taxon>Arthropoda</taxon>
        <taxon>Hexapoda</taxon>
        <taxon>Insecta</taxon>
        <taxon>Pterygota</taxon>
        <taxon>Neoptera</taxon>
        <taxon>Endopterygota</taxon>
        <taxon>Coleoptera</taxon>
        <taxon>Polyphaga</taxon>
        <taxon>Cucujiformia</taxon>
        <taxon>Coccinelloidea</taxon>
        <taxon>Coccinellidae</taxon>
        <taxon>Epilachninae</taxon>
        <taxon>Epilachnini</taxon>
        <taxon>Henosepilachna</taxon>
    </lineage>
</organism>
<keyword evidence="5" id="KW-0328">Glycosyltransferase</keyword>
<dbReference type="Gene3D" id="3.40.50.11340">
    <property type="match status" value="1"/>
</dbReference>
<evidence type="ECO:0000256" key="3">
    <source>
        <dbReference type="ARBA" id="ARBA00004922"/>
    </source>
</evidence>
<dbReference type="Pfam" id="PF10250">
    <property type="entry name" value="O-FucT"/>
    <property type="match status" value="1"/>
</dbReference>
<dbReference type="FunFam" id="3.40.50.11350:FF:000002">
    <property type="entry name" value="GDP-fucose protein O-fucosyltransferase 2"/>
    <property type="match status" value="1"/>
</dbReference>
<dbReference type="GO" id="GO:0046922">
    <property type="term" value="F:peptide-O-fucosyltransferase activity"/>
    <property type="evidence" value="ECO:0007669"/>
    <property type="project" value="UniProtKB-EC"/>
</dbReference>
<keyword evidence="11" id="KW-0325">Glycoprotein</keyword>
<evidence type="ECO:0000256" key="19">
    <source>
        <dbReference type="SAM" id="SignalP"/>
    </source>
</evidence>
<feature type="chain" id="PRO_5043430265" description="GDP-fucose protein O-fucosyltransferase 2" evidence="19">
    <location>
        <begin position="21"/>
        <end position="427"/>
    </location>
</feature>
<dbReference type="GO" id="GO:0006004">
    <property type="term" value="P:fucose metabolic process"/>
    <property type="evidence" value="ECO:0007669"/>
    <property type="project" value="UniProtKB-KW"/>
</dbReference>
<dbReference type="InterPro" id="IPR019378">
    <property type="entry name" value="GDP-Fuc_O-FucTrfase"/>
</dbReference>
<keyword evidence="12" id="KW-0294">Fucose metabolism</keyword>
<comment type="subcellular location">
    <subcellularLocation>
        <location evidence="1">Endoplasmic reticulum</location>
    </subcellularLocation>
    <subcellularLocation>
        <location evidence="2">Golgi apparatus</location>
    </subcellularLocation>
</comment>
<dbReference type="EMBL" id="JARQZJ010000127">
    <property type="protein sequence ID" value="KAK9890965.1"/>
    <property type="molecule type" value="Genomic_DNA"/>
</dbReference>
<dbReference type="Gene3D" id="3.40.50.11350">
    <property type="match status" value="1"/>
</dbReference>
<evidence type="ECO:0000256" key="15">
    <source>
        <dbReference type="ARBA" id="ARBA00026232"/>
    </source>
</evidence>
<protein>
    <recommendedName>
        <fullName evidence="15">GDP-fucose protein O-fucosyltransferase 2</fullName>
        <ecNumber evidence="4">2.4.1.221</ecNumber>
    </recommendedName>
    <alternativeName>
        <fullName evidence="16">Peptide-O-fucosyltransferase 2</fullName>
    </alternativeName>
</protein>
<dbReference type="GO" id="GO:0005783">
    <property type="term" value="C:endoplasmic reticulum"/>
    <property type="evidence" value="ECO:0007669"/>
    <property type="project" value="UniProtKB-SubCell"/>
</dbReference>
<comment type="caution">
    <text evidence="20">The sequence shown here is derived from an EMBL/GenBank/DDBJ whole genome shotgun (WGS) entry which is preliminary data.</text>
</comment>
<accession>A0AAW1V8E4</accession>
<comment type="pathway">
    <text evidence="3">Protein modification; protein glycosylation.</text>
</comment>
<keyword evidence="13" id="KW-0119">Carbohydrate metabolism</keyword>
<evidence type="ECO:0000256" key="14">
    <source>
        <dbReference type="ARBA" id="ARBA00025803"/>
    </source>
</evidence>
<evidence type="ECO:0000256" key="2">
    <source>
        <dbReference type="ARBA" id="ARBA00004555"/>
    </source>
</evidence>
<dbReference type="Proteomes" id="UP001431783">
    <property type="component" value="Unassembled WGS sequence"/>
</dbReference>
<evidence type="ECO:0000256" key="1">
    <source>
        <dbReference type="ARBA" id="ARBA00004240"/>
    </source>
</evidence>
<evidence type="ECO:0000256" key="16">
    <source>
        <dbReference type="ARBA" id="ARBA00033083"/>
    </source>
</evidence>
<keyword evidence="10" id="KW-1015">Disulfide bond</keyword>
<comment type="catalytic activity">
    <reaction evidence="17">
        <text>L-threonyl-[protein] + GDP-beta-L-fucose = 3-O-(alpha-L-fucosyl)-L-threonyl-[protein] + GDP + H(+)</text>
        <dbReference type="Rhea" id="RHEA:70491"/>
        <dbReference type="Rhea" id="RHEA-COMP:11060"/>
        <dbReference type="Rhea" id="RHEA-COMP:17915"/>
        <dbReference type="ChEBI" id="CHEBI:15378"/>
        <dbReference type="ChEBI" id="CHEBI:30013"/>
        <dbReference type="ChEBI" id="CHEBI:57273"/>
        <dbReference type="ChEBI" id="CHEBI:58189"/>
        <dbReference type="ChEBI" id="CHEBI:189631"/>
        <dbReference type="EC" id="2.4.1.221"/>
    </reaction>
    <physiologicalReaction direction="left-to-right" evidence="17">
        <dbReference type="Rhea" id="RHEA:70492"/>
    </physiologicalReaction>
</comment>
<evidence type="ECO:0000256" key="18">
    <source>
        <dbReference type="ARBA" id="ARBA00048647"/>
    </source>
</evidence>
<evidence type="ECO:0000256" key="11">
    <source>
        <dbReference type="ARBA" id="ARBA00023180"/>
    </source>
</evidence>
<keyword evidence="7 19" id="KW-0732">Signal</keyword>
<reference evidence="20 21" key="1">
    <citation type="submission" date="2023-03" db="EMBL/GenBank/DDBJ databases">
        <title>Genome insight into feeding habits of ladybird beetles.</title>
        <authorList>
            <person name="Li H.-S."/>
            <person name="Huang Y.-H."/>
            <person name="Pang H."/>
        </authorList>
    </citation>
    <scope>NUCLEOTIDE SEQUENCE [LARGE SCALE GENOMIC DNA]</scope>
    <source>
        <strain evidence="20">SYSU_2023b</strain>
        <tissue evidence="20">Whole body</tissue>
    </source>
</reference>
<keyword evidence="21" id="KW-1185">Reference proteome</keyword>
<keyword evidence="8" id="KW-0256">Endoplasmic reticulum</keyword>
<dbReference type="AlphaFoldDB" id="A0AAW1V8E4"/>
<evidence type="ECO:0000256" key="10">
    <source>
        <dbReference type="ARBA" id="ARBA00023157"/>
    </source>
</evidence>